<evidence type="ECO:0000259" key="2">
    <source>
        <dbReference type="Pfam" id="PF13609"/>
    </source>
</evidence>
<keyword evidence="1" id="KW-0732">Signal</keyword>
<dbReference type="GO" id="GO:0015288">
    <property type="term" value="F:porin activity"/>
    <property type="evidence" value="ECO:0007669"/>
    <property type="project" value="InterPro"/>
</dbReference>
<dbReference type="OrthoDB" id="197869at2"/>
<dbReference type="Proteomes" id="UP000031535">
    <property type="component" value="Unassembled WGS sequence"/>
</dbReference>
<comment type="caution">
    <text evidence="3">The sequence shown here is derived from an EMBL/GenBank/DDBJ whole genome shotgun (WGS) entry which is preliminary data.</text>
</comment>
<dbReference type="STRING" id="226910.UCMB321_3348"/>
<dbReference type="AlphaFoldDB" id="A0A0C2EVX0"/>
<organism evidence="3 4">
    <name type="scientific">Pseudomonas batumici</name>
    <dbReference type="NCBI Taxonomy" id="226910"/>
    <lineage>
        <taxon>Bacteria</taxon>
        <taxon>Pseudomonadati</taxon>
        <taxon>Pseudomonadota</taxon>
        <taxon>Gammaproteobacteria</taxon>
        <taxon>Pseudomonadales</taxon>
        <taxon>Pseudomonadaceae</taxon>
        <taxon>Pseudomonas</taxon>
    </lineage>
</organism>
<feature type="signal peptide" evidence="1">
    <location>
        <begin position="1"/>
        <end position="22"/>
    </location>
</feature>
<dbReference type="InterPro" id="IPR033900">
    <property type="entry name" value="Gram_neg_porin_domain"/>
</dbReference>
<proteinExistence type="predicted"/>
<dbReference type="GO" id="GO:0016020">
    <property type="term" value="C:membrane"/>
    <property type="evidence" value="ECO:0007669"/>
    <property type="project" value="InterPro"/>
</dbReference>
<dbReference type="PATRIC" id="fig|226910.6.peg.3337"/>
<reference evidence="3 4" key="1">
    <citation type="submission" date="2015-01" db="EMBL/GenBank/DDBJ databases">
        <title>Complete genome of Pseudomonas batumici UCM B-321 producer of the batumin antibiotic with strong antistaphilococcal and potential anticancer activity.</title>
        <authorList>
            <person name="Klochko V.V."/>
            <person name="Zelena L.B."/>
            <person name="Elena K.A."/>
            <person name="Reva O.N."/>
        </authorList>
    </citation>
    <scope>NUCLEOTIDE SEQUENCE [LARGE SCALE GENOMIC DNA]</scope>
    <source>
        <strain evidence="3 4">UCM B-321</strain>
    </source>
</reference>
<dbReference type="RefSeq" id="WP_040068830.1">
    <property type="nucleotide sequence ID" value="NZ_JXDG01000042.1"/>
</dbReference>
<dbReference type="Gene3D" id="2.40.160.10">
    <property type="entry name" value="Porin"/>
    <property type="match status" value="1"/>
</dbReference>
<dbReference type="Pfam" id="PF13609">
    <property type="entry name" value="Porin_4"/>
    <property type="match status" value="1"/>
</dbReference>
<feature type="domain" description="Porin" evidence="2">
    <location>
        <begin position="9"/>
        <end position="379"/>
    </location>
</feature>
<accession>A0A0C2EVX0</accession>
<dbReference type="InterPro" id="IPR023614">
    <property type="entry name" value="Porin_dom_sf"/>
</dbReference>
<keyword evidence="4" id="KW-1185">Reference proteome</keyword>
<evidence type="ECO:0000313" key="3">
    <source>
        <dbReference type="EMBL" id="KIH82893.1"/>
    </source>
</evidence>
<dbReference type="EMBL" id="JXDG01000042">
    <property type="protein sequence ID" value="KIH82893.1"/>
    <property type="molecule type" value="Genomic_DNA"/>
</dbReference>
<evidence type="ECO:0000313" key="4">
    <source>
        <dbReference type="Proteomes" id="UP000031535"/>
    </source>
</evidence>
<feature type="chain" id="PRO_5002160291" description="Porin domain-containing protein" evidence="1">
    <location>
        <begin position="23"/>
        <end position="412"/>
    </location>
</feature>
<protein>
    <recommendedName>
        <fullName evidence="2">Porin domain-containing protein</fullName>
    </recommendedName>
</protein>
<sequence length="412" mass="45021">MTPRLNRLALAVMTLYAGAVDADDSTPSMFSLSSFGTVGIVHSSEKNADFTSSIYKPNGAGHTRNWDADVDSLVGAQLTANFTSQLSAVVQVISEQRYDDSYRPGLEWANFKYQFTPDFSMRVGRTVQPAFLFSDSRKVGYTLPWVRPPGEVYSMVPVTSTDGMDLSYRLHFGDLTNTVQGNYGQSEPRLPHNTGKTLARDSWGVSNLTEYGALTTRVTYQQTRLTVESFNPLFDSFRAFGEEGNAIADRYDSNGKRFEFVGVGAIYDPGKWFAMGEWGRLDSHSVIGTLSAWYLSAGYRMDAFTPYVTYARSRTLSETSSAGLTTSALPPDLVGAATGLNGALNTILASSSSQQTLSVGVRWDFTKNMDAKLQYDHTRLGSSASGPLINLQPGFEPGGTFSLLSLAVDFVF</sequence>
<dbReference type="SUPFAM" id="SSF56935">
    <property type="entry name" value="Porins"/>
    <property type="match status" value="1"/>
</dbReference>
<evidence type="ECO:0000256" key="1">
    <source>
        <dbReference type="SAM" id="SignalP"/>
    </source>
</evidence>
<name>A0A0C2EVX0_9PSED</name>
<gene>
    <name evidence="3" type="ORF">UCMB321_3348</name>
</gene>